<evidence type="ECO:0000256" key="1">
    <source>
        <dbReference type="ARBA" id="ARBA00000822"/>
    </source>
</evidence>
<dbReference type="GO" id="GO:0008843">
    <property type="term" value="F:endochitinase activity"/>
    <property type="evidence" value="ECO:0007669"/>
    <property type="project" value="UniProtKB-EC"/>
</dbReference>
<reference evidence="16 17" key="1">
    <citation type="submission" date="2020-05" db="EMBL/GenBank/DDBJ databases">
        <title>Vigna angularis (adzuki bean) Var. LongXiaoDou No. 4 denovo assembly.</title>
        <authorList>
            <person name="Xiang H."/>
        </authorList>
    </citation>
    <scope>NUCLEOTIDE SEQUENCE [LARGE SCALE GENOMIC DNA]</scope>
    <source>
        <tissue evidence="16">Leaf</tissue>
    </source>
</reference>
<keyword evidence="10 13" id="KW-0326">Glycosidase</keyword>
<evidence type="ECO:0000313" key="17">
    <source>
        <dbReference type="Proteomes" id="UP000743370"/>
    </source>
</evidence>
<keyword evidence="8" id="KW-1015">Disulfide bond</keyword>
<dbReference type="InterPro" id="IPR017853">
    <property type="entry name" value="GH"/>
</dbReference>
<dbReference type="InterPro" id="IPR045321">
    <property type="entry name" value="Cts1-like"/>
</dbReference>
<organism evidence="16 17">
    <name type="scientific">Phaseolus angularis</name>
    <name type="common">Azuki bean</name>
    <name type="synonym">Vigna angularis</name>
    <dbReference type="NCBI Taxonomy" id="3914"/>
    <lineage>
        <taxon>Eukaryota</taxon>
        <taxon>Viridiplantae</taxon>
        <taxon>Streptophyta</taxon>
        <taxon>Embryophyta</taxon>
        <taxon>Tracheophyta</taxon>
        <taxon>Spermatophyta</taxon>
        <taxon>Magnoliopsida</taxon>
        <taxon>eudicotyledons</taxon>
        <taxon>Gunneridae</taxon>
        <taxon>Pentapetalae</taxon>
        <taxon>rosids</taxon>
        <taxon>fabids</taxon>
        <taxon>Fabales</taxon>
        <taxon>Fabaceae</taxon>
        <taxon>Papilionoideae</taxon>
        <taxon>50 kb inversion clade</taxon>
        <taxon>NPAAA clade</taxon>
        <taxon>indigoferoid/millettioid clade</taxon>
        <taxon>Phaseoleae</taxon>
        <taxon>Vigna</taxon>
    </lineage>
</organism>
<name>A0A8T0K6J1_PHAAN</name>
<evidence type="ECO:0000256" key="6">
    <source>
        <dbReference type="ARBA" id="ARBA00022801"/>
    </source>
</evidence>
<keyword evidence="6 13" id="KW-0378">Hydrolase</keyword>
<dbReference type="GO" id="GO:0000272">
    <property type="term" value="P:polysaccharide catabolic process"/>
    <property type="evidence" value="ECO:0007669"/>
    <property type="project" value="UniProtKB-KW"/>
</dbReference>
<sequence>MEKEVRHWLPCARPNRYSFLGYENINKPMSCLTARRRHVDVAGENVADEEPQGADEVVAEGSDGVDGNADTGGVAGEKLRTNAGGDTVIYWGQDEREGSLTETCNSGLYKIVNIAFLARFGSGREPQINLAGHCEPASNGCKILSTEIKNCQKRGIKVILSIGGGDPGYSLSSAGDATNVADFIWNNFLGGKSRTRPLGDAVLDGVDFDIEVGGGEAFYAVLARRLSQHSRGGRKVYLTAAPQCPFPDEHQNGALSTGLFDFVWVQFYNNEQCQFDSGDPSKFQNSWKQWVSSIKARKIYLGLPASPSAAGSGFVPAQTVIREVLPFIKRSRKYGGVMLWDRSADKQTGFSRTIKGSV</sequence>
<comment type="caution">
    <text evidence="16">The sequence shown here is derived from an EMBL/GenBank/DDBJ whole genome shotgun (WGS) entry which is preliminary data.</text>
</comment>
<dbReference type="Pfam" id="PF00704">
    <property type="entry name" value="Glyco_hydro_18"/>
    <property type="match status" value="1"/>
</dbReference>
<dbReference type="EMBL" id="JABFOF010000006">
    <property type="protein sequence ID" value="KAG2395310.1"/>
    <property type="molecule type" value="Genomic_DNA"/>
</dbReference>
<dbReference type="PANTHER" id="PTHR45708:SF67">
    <property type="entry name" value="CHITINASE"/>
    <property type="match status" value="1"/>
</dbReference>
<dbReference type="InterPro" id="IPR050542">
    <property type="entry name" value="Glycosyl_Hydrlase18_Chitinase"/>
</dbReference>
<evidence type="ECO:0000256" key="3">
    <source>
        <dbReference type="ARBA" id="ARBA00009121"/>
    </source>
</evidence>
<dbReference type="Gene3D" id="3.20.20.80">
    <property type="entry name" value="Glycosidases"/>
    <property type="match status" value="1"/>
</dbReference>
<dbReference type="CDD" id="cd02877">
    <property type="entry name" value="GH18_hevamine_XipI_class_III"/>
    <property type="match status" value="1"/>
</dbReference>
<dbReference type="InterPro" id="IPR001579">
    <property type="entry name" value="Glyco_hydro_18_chit_AS"/>
</dbReference>
<comment type="subcellular location">
    <subcellularLocation>
        <location evidence="2">Secreted</location>
        <location evidence="2">Extracellular space</location>
    </subcellularLocation>
</comment>
<evidence type="ECO:0000259" key="15">
    <source>
        <dbReference type="PROSITE" id="PS51910"/>
    </source>
</evidence>
<evidence type="ECO:0000256" key="11">
    <source>
        <dbReference type="ARBA" id="ARBA00023326"/>
    </source>
</evidence>
<gene>
    <name evidence="16" type="ORF">HKW66_Vig0073140</name>
</gene>
<comment type="similarity">
    <text evidence="3">Belongs to the glycosyl hydrolase 18 family. Chitinase class II subfamily.</text>
</comment>
<evidence type="ECO:0000256" key="13">
    <source>
        <dbReference type="RuleBase" id="RU000489"/>
    </source>
</evidence>
<dbReference type="PANTHER" id="PTHR45708">
    <property type="entry name" value="ENDOCHITINASE"/>
    <property type="match status" value="1"/>
</dbReference>
<evidence type="ECO:0000256" key="4">
    <source>
        <dbReference type="ARBA" id="ARBA00012729"/>
    </source>
</evidence>
<dbReference type="Proteomes" id="UP000743370">
    <property type="component" value="Unassembled WGS sequence"/>
</dbReference>
<evidence type="ECO:0000256" key="14">
    <source>
        <dbReference type="SAM" id="MobiDB-lite"/>
    </source>
</evidence>
<comment type="catalytic activity">
    <reaction evidence="1">
        <text>Random endo-hydrolysis of N-acetyl-beta-D-glucosaminide (1-&gt;4)-beta-linkages in chitin and chitodextrins.</text>
        <dbReference type="EC" id="3.2.1.14"/>
    </reaction>
</comment>
<dbReference type="GO" id="GO:0005576">
    <property type="term" value="C:extracellular region"/>
    <property type="evidence" value="ECO:0007669"/>
    <property type="project" value="UniProtKB-SubCell"/>
</dbReference>
<evidence type="ECO:0000256" key="2">
    <source>
        <dbReference type="ARBA" id="ARBA00004239"/>
    </source>
</evidence>
<evidence type="ECO:0000256" key="7">
    <source>
        <dbReference type="ARBA" id="ARBA00023024"/>
    </source>
</evidence>
<dbReference type="AlphaFoldDB" id="A0A8T0K6J1"/>
<keyword evidence="7" id="KW-0146">Chitin degradation</keyword>
<dbReference type="PROSITE" id="PS01095">
    <property type="entry name" value="GH18_1"/>
    <property type="match status" value="1"/>
</dbReference>
<dbReference type="InterPro" id="IPR001223">
    <property type="entry name" value="Glyco_hydro18_cat"/>
</dbReference>
<proteinExistence type="inferred from homology"/>
<feature type="region of interest" description="Disordered" evidence="14">
    <location>
        <begin position="59"/>
        <end position="78"/>
    </location>
</feature>
<keyword evidence="11" id="KW-0624">Polysaccharide degradation</keyword>
<dbReference type="PROSITE" id="PS51910">
    <property type="entry name" value="GH18_2"/>
    <property type="match status" value="1"/>
</dbReference>
<dbReference type="FunFam" id="3.20.20.80:FF:000015">
    <property type="entry name" value="Acidic endochitinase SE2"/>
    <property type="match status" value="1"/>
</dbReference>
<dbReference type="EC" id="3.2.1.14" evidence="4"/>
<accession>A0A8T0K6J1</accession>
<feature type="domain" description="GH18" evidence="15">
    <location>
        <begin position="85"/>
        <end position="358"/>
    </location>
</feature>
<evidence type="ECO:0000256" key="8">
    <source>
        <dbReference type="ARBA" id="ARBA00023157"/>
    </source>
</evidence>
<protein>
    <recommendedName>
        <fullName evidence="12">Acidic endochitinase</fullName>
        <ecNumber evidence="4">3.2.1.14</ecNumber>
    </recommendedName>
</protein>
<evidence type="ECO:0000256" key="9">
    <source>
        <dbReference type="ARBA" id="ARBA00023277"/>
    </source>
</evidence>
<evidence type="ECO:0000256" key="12">
    <source>
        <dbReference type="ARBA" id="ARBA00073139"/>
    </source>
</evidence>
<evidence type="ECO:0000256" key="5">
    <source>
        <dbReference type="ARBA" id="ARBA00022525"/>
    </source>
</evidence>
<evidence type="ECO:0000313" key="16">
    <source>
        <dbReference type="EMBL" id="KAG2395310.1"/>
    </source>
</evidence>
<dbReference type="GO" id="GO:0006032">
    <property type="term" value="P:chitin catabolic process"/>
    <property type="evidence" value="ECO:0007669"/>
    <property type="project" value="UniProtKB-KW"/>
</dbReference>
<evidence type="ECO:0000256" key="10">
    <source>
        <dbReference type="ARBA" id="ARBA00023295"/>
    </source>
</evidence>
<dbReference type="SUPFAM" id="SSF51445">
    <property type="entry name" value="(Trans)glycosidases"/>
    <property type="match status" value="1"/>
</dbReference>
<keyword evidence="9" id="KW-0119">Carbohydrate metabolism</keyword>
<keyword evidence="5" id="KW-0964">Secreted</keyword>